<accession>A0AAX3MWU3</accession>
<dbReference type="AlphaFoldDB" id="A0AAX3MWU3"/>
<name>A0AAX3MWU3_9BACL</name>
<dbReference type="Proteomes" id="UP001220962">
    <property type="component" value="Chromosome"/>
</dbReference>
<protein>
    <submittedName>
        <fullName evidence="1">Uncharacterized protein</fullName>
    </submittedName>
</protein>
<proteinExistence type="predicted"/>
<reference evidence="1" key="1">
    <citation type="submission" date="2023-02" db="EMBL/GenBank/DDBJ databases">
        <title>Pathogen: clinical or host-associated sample.</title>
        <authorList>
            <person name="Hergert J."/>
            <person name="Casey R."/>
            <person name="Wagner J."/>
            <person name="Young E.L."/>
            <person name="Oakeson K.F."/>
        </authorList>
    </citation>
    <scope>NUCLEOTIDE SEQUENCE</scope>
    <source>
        <strain evidence="1">2022CK-00830</strain>
    </source>
</reference>
<dbReference type="RefSeq" id="WP_047913266.1">
    <property type="nucleotide sequence ID" value="NZ_CP118101.1"/>
</dbReference>
<dbReference type="EMBL" id="CP118101">
    <property type="protein sequence ID" value="WDH81722.1"/>
    <property type="molecule type" value="Genomic_DNA"/>
</dbReference>
<sequence>MIKTQVMRTHSPSKVKSTYVTASSILLASAFILWPNVPSAISPSACISTESDQYSSLQITFPLDKYAMVMSSVPGFPIEITEENTTFPLTVTASSGKLLVMEGLTGNQVRSSGTSLEVKQPSTIYWSPLASPPVSEATITVTSQALYSNSAAGSASVHIVQDHDGFYKIN</sequence>
<gene>
    <name evidence="1" type="ORF">PUW23_19725</name>
</gene>
<evidence type="ECO:0000313" key="1">
    <source>
        <dbReference type="EMBL" id="WDH81722.1"/>
    </source>
</evidence>
<organism evidence="1 2">
    <name type="scientific">Paenibacillus urinalis</name>
    <dbReference type="NCBI Taxonomy" id="521520"/>
    <lineage>
        <taxon>Bacteria</taxon>
        <taxon>Bacillati</taxon>
        <taxon>Bacillota</taxon>
        <taxon>Bacilli</taxon>
        <taxon>Bacillales</taxon>
        <taxon>Paenibacillaceae</taxon>
        <taxon>Paenibacillus</taxon>
    </lineage>
</organism>
<evidence type="ECO:0000313" key="2">
    <source>
        <dbReference type="Proteomes" id="UP001220962"/>
    </source>
</evidence>